<name>A0ABX6KQ86_CHRGL</name>
<reference evidence="1 2" key="1">
    <citation type="submission" date="2019-09" db="EMBL/GenBank/DDBJ databases">
        <title>FDA dAtabase for Regulatory Grade micrObial Sequences (FDA-ARGOS): Supporting development and validation of Infectious Disease Dx tests.</title>
        <authorList>
            <person name="Sciortino C."/>
            <person name="Tallon L."/>
            <person name="Sadzewicz L."/>
            <person name="Vavikolanu K."/>
            <person name="Mehta A."/>
            <person name="Aluvathingal J."/>
            <person name="Nadendla S."/>
            <person name="Nandy P."/>
            <person name="Geyer C."/>
            <person name="Yan Y."/>
            <person name="Sichtig H."/>
        </authorList>
    </citation>
    <scope>NUCLEOTIDE SEQUENCE [LARGE SCALE GENOMIC DNA]</scope>
    <source>
        <strain evidence="1 2">FDAARGOS_636</strain>
    </source>
</reference>
<dbReference type="EMBL" id="CP050995">
    <property type="protein sequence ID" value="QIY90778.1"/>
    <property type="molecule type" value="Genomic_DNA"/>
</dbReference>
<dbReference type="RefSeq" id="WP_168238305.1">
    <property type="nucleotide sequence ID" value="NZ_CP050995.1"/>
</dbReference>
<evidence type="ECO:0008006" key="3">
    <source>
        <dbReference type="Google" id="ProtNLM"/>
    </source>
</evidence>
<evidence type="ECO:0000313" key="2">
    <source>
        <dbReference type="Proteomes" id="UP000501570"/>
    </source>
</evidence>
<proteinExistence type="predicted"/>
<evidence type="ECO:0000313" key="1">
    <source>
        <dbReference type="EMBL" id="QIY90778.1"/>
    </source>
</evidence>
<dbReference type="Proteomes" id="UP000501570">
    <property type="component" value="Chromosome"/>
</dbReference>
<gene>
    <name evidence="1" type="ORF">FOB44_08900</name>
</gene>
<sequence>MEQKDLIREAFDNPDGVPEANMDSVNEARAKVKELFTFDMNKYASKATETIDLETNTTMAGKTDVDKVLITGSGTSLVAKTSGLISVTYYKNAFKSWYSLGSTILHEYYHVADYASGFASGLYTSMYRKYGNTLKAAQNVGIKMETRAFNFIAGFGATWSNFNNYRNQYGY</sequence>
<organism evidence="1 2">
    <name type="scientific">Chryseobacterium gallinarum</name>
    <dbReference type="NCBI Taxonomy" id="1324352"/>
    <lineage>
        <taxon>Bacteria</taxon>
        <taxon>Pseudomonadati</taxon>
        <taxon>Bacteroidota</taxon>
        <taxon>Flavobacteriia</taxon>
        <taxon>Flavobacteriales</taxon>
        <taxon>Weeksellaceae</taxon>
        <taxon>Chryseobacterium group</taxon>
        <taxon>Chryseobacterium</taxon>
    </lineage>
</organism>
<protein>
    <recommendedName>
        <fullName evidence="3">Lysine-specific metallo-endopeptidase domain-containing protein</fullName>
    </recommendedName>
</protein>
<keyword evidence="2" id="KW-1185">Reference proteome</keyword>
<accession>A0ABX6KQ86</accession>